<feature type="domain" description="Gfo/Idh/MocA-like oxidoreductase N-terminal" evidence="3">
    <location>
        <begin position="2"/>
        <end position="115"/>
    </location>
</feature>
<organism evidence="5 6">
    <name type="scientific">Cryptosporangium minutisporangium</name>
    <dbReference type="NCBI Taxonomy" id="113569"/>
    <lineage>
        <taxon>Bacteria</taxon>
        <taxon>Bacillati</taxon>
        <taxon>Actinomycetota</taxon>
        <taxon>Actinomycetes</taxon>
        <taxon>Cryptosporangiales</taxon>
        <taxon>Cryptosporangiaceae</taxon>
        <taxon>Cryptosporangium</taxon>
    </lineage>
</organism>
<protein>
    <submittedName>
        <fullName evidence="5">Gfo/Idh/MocA family oxidoreductase</fullName>
    </submittedName>
</protein>
<evidence type="ECO:0000313" key="6">
    <source>
        <dbReference type="Proteomes" id="UP001501676"/>
    </source>
</evidence>
<accession>A0ABP6SYM0</accession>
<sequence>MLGATGYISSLLMPAIQASAGSSLVAVASRDRRGAEAVADRFGCRAQPDYAALVADPDVDAVYVPLPNTEHLEWTLRALAAGKHVLVEKPLVLRGADFARIADAARAADRLVMEAFMYRFHPQQARAAALLAEGAVGPLRLVRASFAYPIASGSGNIRLDPALGGGATWDVGVYAVDVACAAFDRAPLTVSGQSTVRPGESVETSLAGVLDFGDGRRAVLDYSIDYGPCAEYQLQGESGTIVVPNAWAKDGEPGGVIVRTEKETWSEELPVVDHYQLQVEAFVEAARAGAASPLPLAASERTGRVAAALQAAAADATPVTVAAFSW</sequence>
<dbReference type="InterPro" id="IPR055170">
    <property type="entry name" value="GFO_IDH_MocA-like_dom"/>
</dbReference>
<dbReference type="InterPro" id="IPR050984">
    <property type="entry name" value="Gfo/Idh/MocA_domain"/>
</dbReference>
<dbReference type="InterPro" id="IPR036291">
    <property type="entry name" value="NAD(P)-bd_dom_sf"/>
</dbReference>
<dbReference type="Gene3D" id="3.40.50.720">
    <property type="entry name" value="NAD(P)-binding Rossmann-like Domain"/>
    <property type="match status" value="1"/>
</dbReference>
<evidence type="ECO:0000256" key="1">
    <source>
        <dbReference type="ARBA" id="ARBA00010928"/>
    </source>
</evidence>
<evidence type="ECO:0000259" key="3">
    <source>
        <dbReference type="Pfam" id="PF01408"/>
    </source>
</evidence>
<dbReference type="Pfam" id="PF22725">
    <property type="entry name" value="GFO_IDH_MocA_C3"/>
    <property type="match status" value="1"/>
</dbReference>
<dbReference type="Proteomes" id="UP001501676">
    <property type="component" value="Unassembled WGS sequence"/>
</dbReference>
<evidence type="ECO:0000259" key="4">
    <source>
        <dbReference type="Pfam" id="PF22725"/>
    </source>
</evidence>
<name>A0ABP6SYM0_9ACTN</name>
<dbReference type="Gene3D" id="3.30.360.10">
    <property type="entry name" value="Dihydrodipicolinate Reductase, domain 2"/>
    <property type="match status" value="1"/>
</dbReference>
<comment type="similarity">
    <text evidence="1">Belongs to the Gfo/Idh/MocA family.</text>
</comment>
<dbReference type="PANTHER" id="PTHR22604">
    <property type="entry name" value="OXIDOREDUCTASES"/>
    <property type="match status" value="1"/>
</dbReference>
<dbReference type="Pfam" id="PF01408">
    <property type="entry name" value="GFO_IDH_MocA"/>
    <property type="match status" value="1"/>
</dbReference>
<dbReference type="InterPro" id="IPR000683">
    <property type="entry name" value="Gfo/Idh/MocA-like_OxRdtase_N"/>
</dbReference>
<keyword evidence="6" id="KW-1185">Reference proteome</keyword>
<evidence type="ECO:0000256" key="2">
    <source>
        <dbReference type="ARBA" id="ARBA00023002"/>
    </source>
</evidence>
<keyword evidence="2" id="KW-0560">Oxidoreductase</keyword>
<reference evidence="6" key="1">
    <citation type="journal article" date="2019" name="Int. J. Syst. Evol. Microbiol.">
        <title>The Global Catalogue of Microorganisms (GCM) 10K type strain sequencing project: providing services to taxonomists for standard genome sequencing and annotation.</title>
        <authorList>
            <consortium name="The Broad Institute Genomics Platform"/>
            <consortium name="The Broad Institute Genome Sequencing Center for Infectious Disease"/>
            <person name="Wu L."/>
            <person name="Ma J."/>
        </authorList>
    </citation>
    <scope>NUCLEOTIDE SEQUENCE [LARGE SCALE GENOMIC DNA]</scope>
    <source>
        <strain evidence="6">JCM 9458</strain>
    </source>
</reference>
<dbReference type="SUPFAM" id="SSF55347">
    <property type="entry name" value="Glyceraldehyde-3-phosphate dehydrogenase-like, C-terminal domain"/>
    <property type="match status" value="1"/>
</dbReference>
<evidence type="ECO:0000313" key="5">
    <source>
        <dbReference type="EMBL" id="GAA3387505.1"/>
    </source>
</evidence>
<feature type="domain" description="GFO/IDH/MocA-like oxidoreductase" evidence="4">
    <location>
        <begin position="126"/>
        <end position="242"/>
    </location>
</feature>
<dbReference type="PANTHER" id="PTHR22604:SF105">
    <property type="entry name" value="TRANS-1,2-DIHYDROBENZENE-1,2-DIOL DEHYDROGENASE"/>
    <property type="match status" value="1"/>
</dbReference>
<gene>
    <name evidence="5" type="ORF">GCM10020369_30260</name>
</gene>
<dbReference type="EMBL" id="BAAAYN010000018">
    <property type="protein sequence ID" value="GAA3387505.1"/>
    <property type="molecule type" value="Genomic_DNA"/>
</dbReference>
<comment type="caution">
    <text evidence="5">The sequence shown here is derived from an EMBL/GenBank/DDBJ whole genome shotgun (WGS) entry which is preliminary data.</text>
</comment>
<dbReference type="SUPFAM" id="SSF51735">
    <property type="entry name" value="NAD(P)-binding Rossmann-fold domains"/>
    <property type="match status" value="1"/>
</dbReference>
<proteinExistence type="inferred from homology"/>